<dbReference type="PANTHER" id="PTHR30185:SF18">
    <property type="entry name" value="TRANSCRIPTIONAL REGULATOR MTLR"/>
    <property type="match status" value="1"/>
</dbReference>
<evidence type="ECO:0000259" key="5">
    <source>
        <dbReference type="Pfam" id="PF08280"/>
    </source>
</evidence>
<reference evidence="7 9" key="2">
    <citation type="submission" date="2019-05" db="EMBL/GenBank/DDBJ databases">
        <authorList>
            <consortium name="Pathogen Informatics"/>
        </authorList>
    </citation>
    <scope>NUCLEOTIDE SEQUENCE [LARGE SCALE GENOMIC DNA]</scope>
    <source>
        <strain evidence="7 9">NCTC12204</strain>
    </source>
</reference>
<evidence type="ECO:0000313" key="8">
    <source>
        <dbReference type="Proteomes" id="UP000253498"/>
    </source>
</evidence>
<evidence type="ECO:0000313" key="6">
    <source>
        <dbReference type="EMBL" id="RBT67131.1"/>
    </source>
</evidence>
<dbReference type="AlphaFoldDB" id="A0A366UFI2"/>
<dbReference type="RefSeq" id="WP_010720482.1">
    <property type="nucleotide sequence ID" value="NZ_AP027299.1"/>
</dbReference>
<dbReference type="EMBL" id="LESJ01000006">
    <property type="protein sequence ID" value="RBT67131.1"/>
    <property type="molecule type" value="Genomic_DNA"/>
</dbReference>
<dbReference type="InterPro" id="IPR036388">
    <property type="entry name" value="WH-like_DNA-bd_sf"/>
</dbReference>
<dbReference type="Proteomes" id="UP000253498">
    <property type="component" value="Unassembled WGS sequence"/>
</dbReference>
<dbReference type="Pfam" id="PF08280">
    <property type="entry name" value="HTH_Mga"/>
    <property type="match status" value="1"/>
</dbReference>
<feature type="domain" description="M protein trans-acting positive regulator (MGA) HTH" evidence="5">
    <location>
        <begin position="6"/>
        <end position="61"/>
    </location>
</feature>
<keyword evidence="2" id="KW-0238">DNA-binding</keyword>
<dbReference type="EMBL" id="CABEEP010000001">
    <property type="protein sequence ID" value="VTQ58032.1"/>
    <property type="molecule type" value="Genomic_DNA"/>
</dbReference>
<gene>
    <name evidence="6" type="ORF">EB03_01895</name>
    <name evidence="7" type="ORF">NCTC12204_00028</name>
</gene>
<dbReference type="PANTHER" id="PTHR30185">
    <property type="entry name" value="CRYPTIC BETA-GLUCOSIDE BGL OPERON ANTITERMINATOR"/>
    <property type="match status" value="1"/>
</dbReference>
<evidence type="ECO:0000256" key="3">
    <source>
        <dbReference type="ARBA" id="ARBA00023163"/>
    </source>
</evidence>
<dbReference type="Pfam" id="PF05043">
    <property type="entry name" value="Mga"/>
    <property type="match status" value="1"/>
</dbReference>
<evidence type="ECO:0000256" key="1">
    <source>
        <dbReference type="ARBA" id="ARBA00023015"/>
    </source>
</evidence>
<dbReference type="Gene3D" id="3.40.50.2300">
    <property type="match status" value="1"/>
</dbReference>
<dbReference type="PROSITE" id="PS00894">
    <property type="entry name" value="HTH_DEOR_1"/>
    <property type="match status" value="1"/>
</dbReference>
<dbReference type="GO" id="GO:0003700">
    <property type="term" value="F:DNA-binding transcription factor activity"/>
    <property type="evidence" value="ECO:0007669"/>
    <property type="project" value="InterPro"/>
</dbReference>
<dbReference type="InterPro" id="IPR007737">
    <property type="entry name" value="Mga_HTH"/>
</dbReference>
<comment type="caution">
    <text evidence="6">The sequence shown here is derived from an EMBL/GenBank/DDBJ whole genome shotgun (WGS) entry which is preliminary data.</text>
</comment>
<dbReference type="InterPro" id="IPR050661">
    <property type="entry name" value="BglG_antiterminators"/>
</dbReference>
<proteinExistence type="predicted"/>
<evidence type="ECO:0000313" key="7">
    <source>
        <dbReference type="EMBL" id="VTQ58032.1"/>
    </source>
</evidence>
<keyword evidence="1" id="KW-0805">Transcription regulation</keyword>
<evidence type="ECO:0000256" key="2">
    <source>
        <dbReference type="ARBA" id="ARBA00023125"/>
    </source>
</evidence>
<dbReference type="InterPro" id="IPR018356">
    <property type="entry name" value="Tscrpt_reg_HTH_DeoR_CS"/>
</dbReference>
<reference evidence="6 8" key="1">
    <citation type="submission" date="2015-06" db="EMBL/GenBank/DDBJ databases">
        <title>The Genome Sequence of Enterococcus hirae 88EA1.</title>
        <authorList>
            <consortium name="The Broad Institute Genomics Platform"/>
            <consortium name="The Broad Institute Genome Sequencing Center for Infectious Disease"/>
            <person name="Earl A.M."/>
            <person name="Van Tyne D."/>
            <person name="Lebreton F."/>
            <person name="Saavedra J.T."/>
            <person name="Gilmore M.S."/>
            <person name="Manson McGuire A."/>
            <person name="Clock S."/>
            <person name="Crupain M."/>
            <person name="Rangan U."/>
            <person name="Young S."/>
            <person name="Abouelleil A."/>
            <person name="Cao P."/>
            <person name="Chapman S.B."/>
            <person name="Griggs A."/>
            <person name="Priest M."/>
            <person name="Shea T."/>
            <person name="Wortman J."/>
            <person name="Nusbaum C."/>
            <person name="Birren B."/>
        </authorList>
    </citation>
    <scope>NUCLEOTIDE SEQUENCE [LARGE SCALE GENOMIC DNA]</scope>
    <source>
        <strain evidence="6 8">88EA1</strain>
    </source>
</reference>
<feature type="domain" description="Mga helix-turn-helix" evidence="4">
    <location>
        <begin position="78"/>
        <end position="145"/>
    </location>
</feature>
<evidence type="ECO:0000259" key="4">
    <source>
        <dbReference type="Pfam" id="PF05043"/>
    </source>
</evidence>
<accession>A0A366UFI2</accession>
<keyword evidence="3" id="KW-0804">Transcription</keyword>
<name>A0A366UFI2_ENTHR</name>
<dbReference type="InterPro" id="IPR013199">
    <property type="entry name" value="HTH_Mga_DNA-bd_dom"/>
</dbReference>
<dbReference type="Proteomes" id="UP000352698">
    <property type="component" value="Unassembled WGS sequence"/>
</dbReference>
<organism evidence="6 8">
    <name type="scientific">Enterococcus hirae</name>
    <dbReference type="NCBI Taxonomy" id="1354"/>
    <lineage>
        <taxon>Bacteria</taxon>
        <taxon>Bacillati</taxon>
        <taxon>Bacillota</taxon>
        <taxon>Bacilli</taxon>
        <taxon>Lactobacillales</taxon>
        <taxon>Enterococcaceae</taxon>
        <taxon>Enterococcus</taxon>
    </lineage>
</organism>
<evidence type="ECO:0000313" key="9">
    <source>
        <dbReference type="Proteomes" id="UP000352698"/>
    </source>
</evidence>
<protein>
    <submittedName>
        <fullName evidence="7">Mga-like regulatory protein</fullName>
    </submittedName>
</protein>
<dbReference type="Gene3D" id="1.10.10.10">
    <property type="entry name" value="Winged helix-like DNA-binding domain superfamily/Winged helix DNA-binding domain"/>
    <property type="match status" value="1"/>
</dbReference>
<sequence>MLNILSKKMKRQLLLLELLFEGETYRFQDLESQLKCSSKTLRNDLMDIDSYAKEINIHTDRENGIFAEIAPHVTEEYIYRIIMNESIEYQFLEAIVLNKYTNYLEVTEQLFISESTLRRMVKRINLSLEQYHLRIRGLIRLTGNTQLIEKLTIQLLLEKYVCLEEAFNEEICQKSRQLYLKYITNNQLQDIIRKLEHRKHNQLLFYIAMKIYQVKNEKQFIEKEQNNLLCLESNEKQNTSLWLSLEEDQDLIKYIFEQPFVCSLLDIQNNSDDYQQKPYLTKMVGILLDYLEIKYQIKCEERQEICYKIINDGDYMENLSFILYDKHHQFLKQILPEIESIQVGLKNYLINKDQKELLKYMKNDEFTRKLVALLLVYWHDLLKKIETSKQIRALIVTNSEQYASYIIAKLELYLGGRYRFVASKTPVVTDQMLHKENYDCIVSNTMLNRQFNIPIFGISIYPKSREIQNLIFFYQQTRTEIT</sequence>
<dbReference type="GO" id="GO:0003677">
    <property type="term" value="F:DNA binding"/>
    <property type="evidence" value="ECO:0007669"/>
    <property type="project" value="UniProtKB-KW"/>
</dbReference>